<evidence type="ECO:0000256" key="4">
    <source>
        <dbReference type="ARBA" id="ARBA00022771"/>
    </source>
</evidence>
<comment type="caution">
    <text evidence="17">The sequence shown here is derived from an EMBL/GenBank/DDBJ whole genome shotgun (WGS) entry which is preliminary data.</text>
</comment>
<dbReference type="EC" id="3.1.3.95" evidence="2"/>
<feature type="domain" description="Myotubularin phosphatase" evidence="16">
    <location>
        <begin position="369"/>
        <end position="751"/>
    </location>
</feature>
<dbReference type="InterPro" id="IPR035892">
    <property type="entry name" value="C2_domain_sf"/>
</dbReference>
<keyword evidence="5" id="KW-0378">Hydrolase</keyword>
<dbReference type="InterPro" id="IPR017455">
    <property type="entry name" value="Znf_FYVE-rel"/>
</dbReference>
<evidence type="ECO:0000259" key="15">
    <source>
        <dbReference type="PROSITE" id="PS50178"/>
    </source>
</evidence>
<dbReference type="PROSITE" id="PS50056">
    <property type="entry name" value="TYR_PHOSPHATASE_2"/>
    <property type="match status" value="1"/>
</dbReference>
<dbReference type="Pfam" id="PF00168">
    <property type="entry name" value="C2"/>
    <property type="match status" value="1"/>
</dbReference>
<dbReference type="PROSITE" id="PS50004">
    <property type="entry name" value="C2"/>
    <property type="match status" value="1"/>
</dbReference>
<protein>
    <recommendedName>
        <fullName evidence="2">phosphatidylinositol-3,5-bisphosphate 3-phosphatase</fullName>
        <ecNumber evidence="2">3.1.3.95</ecNumber>
    </recommendedName>
    <alternativeName>
        <fullName evidence="8">Phosphatidylinositol-3,5-bisphosphate 3-phosphatase</fullName>
    </alternativeName>
</protein>
<feature type="domain" description="Tyrosine specific protein phosphatases" evidence="14">
    <location>
        <begin position="562"/>
        <end position="605"/>
    </location>
</feature>
<evidence type="ECO:0000256" key="3">
    <source>
        <dbReference type="ARBA" id="ARBA00022723"/>
    </source>
</evidence>
<evidence type="ECO:0000313" key="18">
    <source>
        <dbReference type="Proteomes" id="UP000481153"/>
    </source>
</evidence>
<keyword evidence="12" id="KW-0175">Coiled coil</keyword>
<dbReference type="AlphaFoldDB" id="A0A6G0XXZ4"/>
<dbReference type="Pfam" id="PF01363">
    <property type="entry name" value="FYVE"/>
    <property type="match status" value="1"/>
</dbReference>
<keyword evidence="6" id="KW-0862">Zinc</keyword>
<dbReference type="Pfam" id="PF06602">
    <property type="entry name" value="Myotub-related"/>
    <property type="match status" value="1"/>
</dbReference>
<feature type="coiled-coil region" evidence="12">
    <location>
        <begin position="891"/>
        <end position="918"/>
    </location>
</feature>
<name>A0A6G0XXZ4_9STRA</name>
<reference evidence="17 18" key="1">
    <citation type="submission" date="2019-07" db="EMBL/GenBank/DDBJ databases">
        <title>Genomics analysis of Aphanomyces spp. identifies a new class of oomycete effector associated with host adaptation.</title>
        <authorList>
            <person name="Gaulin E."/>
        </authorList>
    </citation>
    <scope>NUCLEOTIDE SEQUENCE [LARGE SCALE GENOMIC DNA]</scope>
    <source>
        <strain evidence="17 18">ATCC 201684</strain>
    </source>
</reference>
<dbReference type="GO" id="GO:0005737">
    <property type="term" value="C:cytoplasm"/>
    <property type="evidence" value="ECO:0007669"/>
    <property type="project" value="TreeGrafter"/>
</dbReference>
<dbReference type="PANTHER" id="PTHR10807:SF128">
    <property type="entry name" value="PHOSPHATIDYLINOSITOL-3,5-BISPHOSPHATE 3-PHOSPHATASE"/>
    <property type="match status" value="1"/>
</dbReference>
<evidence type="ECO:0000256" key="2">
    <source>
        <dbReference type="ARBA" id="ARBA00012903"/>
    </source>
</evidence>
<organism evidence="17 18">
    <name type="scientific">Aphanomyces euteiches</name>
    <dbReference type="NCBI Taxonomy" id="100861"/>
    <lineage>
        <taxon>Eukaryota</taxon>
        <taxon>Sar</taxon>
        <taxon>Stramenopiles</taxon>
        <taxon>Oomycota</taxon>
        <taxon>Saprolegniomycetes</taxon>
        <taxon>Saprolegniales</taxon>
        <taxon>Verrucalvaceae</taxon>
        <taxon>Aphanomyces</taxon>
    </lineage>
</organism>
<evidence type="ECO:0000256" key="5">
    <source>
        <dbReference type="ARBA" id="ARBA00022801"/>
    </source>
</evidence>
<dbReference type="InterPro" id="IPR003595">
    <property type="entry name" value="Tyr_Pase_cat"/>
</dbReference>
<keyword evidence="4 11" id="KW-0863">Zinc-finger</keyword>
<dbReference type="InterPro" id="IPR011011">
    <property type="entry name" value="Znf_FYVE_PHD"/>
</dbReference>
<evidence type="ECO:0000313" key="17">
    <source>
        <dbReference type="EMBL" id="KAF0745379.1"/>
    </source>
</evidence>
<dbReference type="SMART" id="SM00064">
    <property type="entry name" value="FYVE"/>
    <property type="match status" value="1"/>
</dbReference>
<dbReference type="GO" id="GO:0012505">
    <property type="term" value="C:endomembrane system"/>
    <property type="evidence" value="ECO:0007669"/>
    <property type="project" value="UniProtKB-SubCell"/>
</dbReference>
<evidence type="ECO:0000256" key="7">
    <source>
        <dbReference type="ARBA" id="ARBA00023136"/>
    </source>
</evidence>
<dbReference type="CDD" id="cd00030">
    <property type="entry name" value="C2"/>
    <property type="match status" value="1"/>
</dbReference>
<dbReference type="Gene3D" id="2.60.40.150">
    <property type="entry name" value="C2 domain"/>
    <property type="match status" value="1"/>
</dbReference>
<evidence type="ECO:0000256" key="10">
    <source>
        <dbReference type="PIRSR" id="PIRSR630564-2"/>
    </source>
</evidence>
<evidence type="ECO:0000256" key="8">
    <source>
        <dbReference type="ARBA" id="ARBA00032571"/>
    </source>
</evidence>
<evidence type="ECO:0000256" key="12">
    <source>
        <dbReference type="SAM" id="Coils"/>
    </source>
</evidence>
<dbReference type="SUPFAM" id="SSF49562">
    <property type="entry name" value="C2 domain (Calcium/lipid-binding domain, CaLB)"/>
    <property type="match status" value="1"/>
</dbReference>
<proteinExistence type="predicted"/>
<evidence type="ECO:0000259" key="13">
    <source>
        <dbReference type="PROSITE" id="PS50004"/>
    </source>
</evidence>
<comment type="subcellular location">
    <subcellularLocation>
        <location evidence="1">Endomembrane system</location>
        <topology evidence="1">Peripheral membrane protein</topology>
    </subcellularLocation>
</comment>
<dbReference type="GO" id="GO:0008270">
    <property type="term" value="F:zinc ion binding"/>
    <property type="evidence" value="ECO:0007669"/>
    <property type="project" value="UniProtKB-KW"/>
</dbReference>
<dbReference type="InterPro" id="IPR000008">
    <property type="entry name" value="C2_dom"/>
</dbReference>
<dbReference type="Gene3D" id="3.30.40.10">
    <property type="entry name" value="Zinc/RING finger domain, C3HC4 (zinc finger)"/>
    <property type="match status" value="1"/>
</dbReference>
<feature type="domain" description="C2" evidence="13">
    <location>
        <begin position="1"/>
        <end position="103"/>
    </location>
</feature>
<keyword evidence="3" id="KW-0479">Metal-binding</keyword>
<sequence length="1090" mass="123071">MRLTVLHGENVGAPELENSMDTFARVLYDGKEVGVTHVVKKSINPAWDLDMHFPLVESWDMSAAFVVFELHRNDDNSHSTVSLSKCRVNLSSMQDVKEPTRIKCQLLQGPVRQGWLHVSLQLDMNESYLFNKAKRTDIRDALPPHNERFHHLFAPIPRVWHPLQDCIVPSNEKILYLVEEVSLTFHVTEANQGVLALMVLTTFRLWFVPYTPVHGLDHEDVHTIPIGKIAKLTQTQTKQKENTVHGLAIENMDAGLYSVTMNARLRDGDSEVKRIRTLAHVVEEIEWLQLENNFCAFTDLNVVESHPEANVITEHPVGMSPLVPFSFIDTTTNGHHNEVAPALQRSATAIDIIKPQQSLLSPTNGVNKRRIRYDPLAEFTRQSVFNHPAWRQTTVNAHYTLCPTYPRALIVPASIGDDILAEAARFRSKKRVPVLTWIHPRTGAALCRSSQPKSGVLRTTSKEDRDLLWAIRDAAYPAFGKAKASTLVHIVDCRPEINAKSNALAGKGHESARHYERDGNACASIAFMGIDNIHVVRSSFAQLSQALYQVDDTTFHSTLQKSRWLEHINSILVGATEVASHLERGDAVLVHCSDGWDRTSQLCALAQTMLDPYFRTIEGFAILVEKDWSSFGHQFAKRCSFPVSDETSPVFQQFLDAVYQLTLQFPTHFQFNELFLSTIADAVYSSWYGTFQKNCEQEREAFLRDVPTISIWDTIRASTDMYRNPLYDSDTDEAMRPACRVRLMQLWTSQHQKAISHMRLQQREIEMLALIRQQEQDLARLRDLLTPEQHLEMKISQLRSEIHRLSRDIAIHHELLLPLSLSTQSTPNTTPNKQKLLRRLTTVVSPSNAPVNAVATSAAHSHPPLESLRGRNGSLRQGLTALLTGKTPSDLATLRAEYQDLTRQLEDLRAIARALDEKAHTAMQLLRFQNFTSPLEEVKVEPEFVKDEASLLFSPATHVGSSSVVSATLSNSFSSVMRHINLLAMTEFHHRHSVGKINGSRSSSVARSNTNTQPVWESDKDAACCKQCKKKFIAVVRNRHHCRCCGYIFCAKCTNHRMELPEFGYFDLVRVCRACFNSGDGEDPAATPVE</sequence>
<dbReference type="InterPro" id="IPR010569">
    <property type="entry name" value="Myotubularin-like_Pase_dom"/>
</dbReference>
<dbReference type="SUPFAM" id="SSF57903">
    <property type="entry name" value="FYVE/PHD zinc finger"/>
    <property type="match status" value="1"/>
</dbReference>
<evidence type="ECO:0000256" key="9">
    <source>
        <dbReference type="PIRSR" id="PIRSR630564-1"/>
    </source>
</evidence>
<dbReference type="InterPro" id="IPR000306">
    <property type="entry name" value="Znf_FYVE"/>
</dbReference>
<dbReference type="SMART" id="SM00404">
    <property type="entry name" value="PTPc_motif"/>
    <property type="match status" value="1"/>
</dbReference>
<dbReference type="PROSITE" id="PS00383">
    <property type="entry name" value="TYR_PHOSPHATASE_1"/>
    <property type="match status" value="1"/>
</dbReference>
<dbReference type="InterPro" id="IPR016130">
    <property type="entry name" value="Tyr_Pase_AS"/>
</dbReference>
<keyword evidence="7" id="KW-0472">Membrane</keyword>
<evidence type="ECO:0000256" key="11">
    <source>
        <dbReference type="PROSITE-ProRule" id="PRU00091"/>
    </source>
</evidence>
<dbReference type="InterPro" id="IPR029021">
    <property type="entry name" value="Prot-tyrosine_phosphatase-like"/>
</dbReference>
<feature type="binding site" evidence="10">
    <location>
        <begin position="592"/>
        <end position="598"/>
    </location>
    <ligand>
        <name>substrate</name>
    </ligand>
</feature>
<dbReference type="PROSITE" id="PS51339">
    <property type="entry name" value="PPASE_MYOTUBULARIN"/>
    <property type="match status" value="1"/>
</dbReference>
<keyword evidence="18" id="KW-1185">Reference proteome</keyword>
<dbReference type="EMBL" id="VJMJ01000002">
    <property type="protein sequence ID" value="KAF0745379.1"/>
    <property type="molecule type" value="Genomic_DNA"/>
</dbReference>
<evidence type="ECO:0000256" key="6">
    <source>
        <dbReference type="ARBA" id="ARBA00022833"/>
    </source>
</evidence>
<feature type="domain" description="FYVE-type" evidence="15">
    <location>
        <begin position="1019"/>
        <end position="1080"/>
    </location>
</feature>
<feature type="active site" description="Phosphocysteine intermediate" evidence="9">
    <location>
        <position position="592"/>
    </location>
</feature>
<accession>A0A6G0XXZ4</accession>
<evidence type="ECO:0000259" key="14">
    <source>
        <dbReference type="PROSITE" id="PS50056"/>
    </source>
</evidence>
<evidence type="ECO:0000259" key="16">
    <source>
        <dbReference type="PROSITE" id="PS51339"/>
    </source>
</evidence>
<dbReference type="GO" id="GO:0052629">
    <property type="term" value="F:phosphatidylinositol-3,5-bisphosphate 3-phosphatase activity"/>
    <property type="evidence" value="ECO:0007669"/>
    <property type="project" value="UniProtKB-EC"/>
</dbReference>
<dbReference type="InterPro" id="IPR000387">
    <property type="entry name" value="Tyr_Pase_dom"/>
</dbReference>
<evidence type="ECO:0000256" key="1">
    <source>
        <dbReference type="ARBA" id="ARBA00004184"/>
    </source>
</evidence>
<dbReference type="Proteomes" id="UP000481153">
    <property type="component" value="Unassembled WGS sequence"/>
</dbReference>
<dbReference type="InterPro" id="IPR013083">
    <property type="entry name" value="Znf_RING/FYVE/PHD"/>
</dbReference>
<dbReference type="PROSITE" id="PS50178">
    <property type="entry name" value="ZF_FYVE"/>
    <property type="match status" value="1"/>
</dbReference>
<gene>
    <name evidence="17" type="ORF">Ae201684_000400</name>
</gene>
<dbReference type="InterPro" id="IPR030564">
    <property type="entry name" value="Myotubularin"/>
</dbReference>
<dbReference type="VEuPathDB" id="FungiDB:AeMF1_016916"/>
<feature type="binding site" evidence="10">
    <location>
        <begin position="532"/>
        <end position="533"/>
    </location>
    <ligand>
        <name>substrate</name>
    </ligand>
</feature>
<dbReference type="PANTHER" id="PTHR10807">
    <property type="entry name" value="MYOTUBULARIN-RELATED"/>
    <property type="match status" value="1"/>
</dbReference>
<dbReference type="SUPFAM" id="SSF52799">
    <property type="entry name" value="(Phosphotyrosine protein) phosphatases II"/>
    <property type="match status" value="1"/>
</dbReference>